<reference evidence="13 14" key="1">
    <citation type="submission" date="2016-10" db="EMBL/GenBank/DDBJ databases">
        <authorList>
            <person name="de Groot N.N."/>
        </authorList>
    </citation>
    <scope>NUCLEOTIDE SEQUENCE [LARGE SCALE GENOMIC DNA]</scope>
    <source>
        <strain evidence="13 14">CPCC 202808</strain>
    </source>
</reference>
<evidence type="ECO:0000259" key="11">
    <source>
        <dbReference type="Pfam" id="PF07730"/>
    </source>
</evidence>
<gene>
    <name evidence="12" type="ORF">FHR37_003296</name>
    <name evidence="13" type="ORF">SAMN05421678_101302</name>
</gene>
<protein>
    <recommendedName>
        <fullName evidence="2">histidine kinase</fullName>
        <ecNumber evidence="2">2.7.13.3</ecNumber>
    </recommendedName>
</protein>
<proteinExistence type="predicted"/>
<dbReference type="GO" id="GO:0046983">
    <property type="term" value="F:protein dimerization activity"/>
    <property type="evidence" value="ECO:0007669"/>
    <property type="project" value="InterPro"/>
</dbReference>
<evidence type="ECO:0000313" key="14">
    <source>
        <dbReference type="Proteomes" id="UP000199052"/>
    </source>
</evidence>
<evidence type="ECO:0000256" key="5">
    <source>
        <dbReference type="ARBA" id="ARBA00022741"/>
    </source>
</evidence>
<dbReference type="InterPro" id="IPR050482">
    <property type="entry name" value="Sensor_HK_TwoCompSys"/>
</dbReference>
<dbReference type="CDD" id="cd16917">
    <property type="entry name" value="HATPase_UhpB-NarQ-NarX-like"/>
    <property type="match status" value="1"/>
</dbReference>
<evidence type="ECO:0000313" key="15">
    <source>
        <dbReference type="Proteomes" id="UP000533017"/>
    </source>
</evidence>
<feature type="transmembrane region" description="Helical" evidence="10">
    <location>
        <begin position="84"/>
        <end position="101"/>
    </location>
</feature>
<keyword evidence="3" id="KW-0597">Phosphoprotein</keyword>
<keyword evidence="10" id="KW-0472">Membrane</keyword>
<evidence type="ECO:0000256" key="2">
    <source>
        <dbReference type="ARBA" id="ARBA00012438"/>
    </source>
</evidence>
<evidence type="ECO:0000256" key="9">
    <source>
        <dbReference type="SAM" id="MobiDB-lite"/>
    </source>
</evidence>
<feature type="transmembrane region" description="Helical" evidence="10">
    <location>
        <begin position="138"/>
        <end position="167"/>
    </location>
</feature>
<keyword evidence="4" id="KW-0808">Transferase</keyword>
<keyword evidence="10" id="KW-0812">Transmembrane</keyword>
<evidence type="ECO:0000256" key="4">
    <source>
        <dbReference type="ARBA" id="ARBA00022679"/>
    </source>
</evidence>
<dbReference type="SUPFAM" id="SSF55874">
    <property type="entry name" value="ATPase domain of HSP90 chaperone/DNA topoisomerase II/histidine kinase"/>
    <property type="match status" value="1"/>
</dbReference>
<reference evidence="12 15" key="2">
    <citation type="submission" date="2020-07" db="EMBL/GenBank/DDBJ databases">
        <title>Sequencing the genomes of 1000 actinobacteria strains.</title>
        <authorList>
            <person name="Klenk H.-P."/>
        </authorList>
    </citation>
    <scope>NUCLEOTIDE SEQUENCE [LARGE SCALE GENOMIC DNA]</scope>
    <source>
        <strain evidence="12 15">DSM 45117</strain>
    </source>
</reference>
<feature type="domain" description="Signal transduction histidine kinase subgroup 3 dimerisation and phosphoacceptor" evidence="11">
    <location>
        <begin position="204"/>
        <end position="269"/>
    </location>
</feature>
<dbReference type="EMBL" id="FOOI01000001">
    <property type="protein sequence ID" value="SFF66221.1"/>
    <property type="molecule type" value="Genomic_DNA"/>
</dbReference>
<dbReference type="Proteomes" id="UP000199052">
    <property type="component" value="Unassembled WGS sequence"/>
</dbReference>
<dbReference type="STRING" id="504797.SAMN05421678_101302"/>
<keyword evidence="5" id="KW-0547">Nucleotide-binding</keyword>
<sequence>MAPVRAEASVSTHDDRDDRDDRDDTAAQRGLDALLVLGPLVTNVGGVLAVAAHNGTSGVLGGPGTLLLLAGPALLWWRRRQPTLVLAGCVAVTWAYLLGGFPDGPVYGPLIVAVISATINGARLAAYAVVVGTLLTRLGVVVLSGAASSSLVSTTGLAAWLAFLLAVGELLRHRQELARARHQRLLMTIAAQADQARREAVEQRLRLAGEVHDVLGHQLSLINIQSNAGLHLHATQRDGVADALRTVQQASRQALEDVQAFLDSLHDPDERLTHAPAPSLGEPESLVSAARAGGLDVRVEVTGTPRRAPAPHDLAASRVVLEALTNVLKHAGPVPTWVRIDYGTDLLTVRVDNAGPQLPPSARLPRGGHGIAGMRARLETLAGTLKAGPADGFAWSVLAELPLRMERS</sequence>
<dbReference type="EMBL" id="JACBZA010000001">
    <property type="protein sequence ID" value="NYH84445.1"/>
    <property type="molecule type" value="Genomic_DNA"/>
</dbReference>
<dbReference type="RefSeq" id="WP_175542302.1">
    <property type="nucleotide sequence ID" value="NZ_FOOI01000001.1"/>
</dbReference>
<feature type="transmembrane region" description="Helical" evidence="10">
    <location>
        <begin position="58"/>
        <end position="77"/>
    </location>
</feature>
<evidence type="ECO:0000256" key="1">
    <source>
        <dbReference type="ARBA" id="ARBA00000085"/>
    </source>
</evidence>
<keyword evidence="10" id="KW-1133">Transmembrane helix</keyword>
<organism evidence="13 14">
    <name type="scientific">Actinopolymorpha cephalotaxi</name>
    <dbReference type="NCBI Taxonomy" id="504797"/>
    <lineage>
        <taxon>Bacteria</taxon>
        <taxon>Bacillati</taxon>
        <taxon>Actinomycetota</taxon>
        <taxon>Actinomycetes</taxon>
        <taxon>Propionibacteriales</taxon>
        <taxon>Actinopolymorphaceae</taxon>
        <taxon>Actinopolymorpha</taxon>
    </lineage>
</organism>
<dbReference type="GO" id="GO:0005524">
    <property type="term" value="F:ATP binding"/>
    <property type="evidence" value="ECO:0007669"/>
    <property type="project" value="UniProtKB-KW"/>
</dbReference>
<feature type="transmembrane region" description="Helical" evidence="10">
    <location>
        <begin position="107"/>
        <end position="126"/>
    </location>
</feature>
<dbReference type="GO" id="GO:0016020">
    <property type="term" value="C:membrane"/>
    <property type="evidence" value="ECO:0007669"/>
    <property type="project" value="InterPro"/>
</dbReference>
<dbReference type="Pfam" id="PF07730">
    <property type="entry name" value="HisKA_3"/>
    <property type="match status" value="1"/>
</dbReference>
<feature type="region of interest" description="Disordered" evidence="9">
    <location>
        <begin position="1"/>
        <end position="24"/>
    </location>
</feature>
<evidence type="ECO:0000256" key="6">
    <source>
        <dbReference type="ARBA" id="ARBA00022777"/>
    </source>
</evidence>
<dbReference type="Gene3D" id="3.30.565.10">
    <property type="entry name" value="Histidine kinase-like ATPase, C-terminal domain"/>
    <property type="match status" value="1"/>
</dbReference>
<comment type="catalytic activity">
    <reaction evidence="1">
        <text>ATP + protein L-histidine = ADP + protein N-phospho-L-histidine.</text>
        <dbReference type="EC" id="2.7.13.3"/>
    </reaction>
</comment>
<keyword evidence="6 13" id="KW-0418">Kinase</keyword>
<dbReference type="AlphaFoldDB" id="A0A1I2KM85"/>
<keyword evidence="7" id="KW-0067">ATP-binding</keyword>
<name>A0A1I2KM85_9ACTN</name>
<dbReference type="Proteomes" id="UP000533017">
    <property type="component" value="Unassembled WGS sequence"/>
</dbReference>
<evidence type="ECO:0000256" key="3">
    <source>
        <dbReference type="ARBA" id="ARBA00022553"/>
    </source>
</evidence>
<keyword evidence="8" id="KW-0902">Two-component regulatory system</keyword>
<dbReference type="GO" id="GO:0000155">
    <property type="term" value="F:phosphorelay sensor kinase activity"/>
    <property type="evidence" value="ECO:0007669"/>
    <property type="project" value="InterPro"/>
</dbReference>
<accession>A0A1I2KM85</accession>
<dbReference type="Gene3D" id="1.20.5.1930">
    <property type="match status" value="1"/>
</dbReference>
<evidence type="ECO:0000313" key="12">
    <source>
        <dbReference type="EMBL" id="NYH84445.1"/>
    </source>
</evidence>
<dbReference type="EC" id="2.7.13.3" evidence="2"/>
<evidence type="ECO:0000256" key="7">
    <source>
        <dbReference type="ARBA" id="ARBA00022840"/>
    </source>
</evidence>
<dbReference type="InterPro" id="IPR036890">
    <property type="entry name" value="HATPase_C_sf"/>
</dbReference>
<dbReference type="InterPro" id="IPR011712">
    <property type="entry name" value="Sig_transdc_His_kin_sub3_dim/P"/>
</dbReference>
<keyword evidence="15" id="KW-1185">Reference proteome</keyword>
<evidence type="ECO:0000256" key="10">
    <source>
        <dbReference type="SAM" id="Phobius"/>
    </source>
</evidence>
<evidence type="ECO:0000313" key="13">
    <source>
        <dbReference type="EMBL" id="SFF66221.1"/>
    </source>
</evidence>
<evidence type="ECO:0000256" key="8">
    <source>
        <dbReference type="ARBA" id="ARBA00023012"/>
    </source>
</evidence>
<feature type="transmembrane region" description="Helical" evidence="10">
    <location>
        <begin position="31"/>
        <end position="52"/>
    </location>
</feature>
<dbReference type="PANTHER" id="PTHR24421">
    <property type="entry name" value="NITRATE/NITRITE SENSOR PROTEIN NARX-RELATED"/>
    <property type="match status" value="1"/>
</dbReference>
<dbReference type="PANTHER" id="PTHR24421:SF10">
    <property type="entry name" value="NITRATE_NITRITE SENSOR PROTEIN NARQ"/>
    <property type="match status" value="1"/>
</dbReference>